<dbReference type="SUPFAM" id="SSF159501">
    <property type="entry name" value="EreA/ChaN-like"/>
    <property type="match status" value="1"/>
</dbReference>
<name>A0ABP7IUX1_9ACTN</name>
<dbReference type="EMBL" id="BAAAZR010000020">
    <property type="protein sequence ID" value="GAA3827604.1"/>
    <property type="molecule type" value="Genomic_DNA"/>
</dbReference>
<dbReference type="Gene3D" id="3.40.1660.10">
    <property type="entry name" value="EreA-like (biosynthetic domain)"/>
    <property type="match status" value="1"/>
</dbReference>
<gene>
    <name evidence="2" type="ORF">GCM10022226_55690</name>
</gene>
<dbReference type="CDD" id="cd06223">
    <property type="entry name" value="PRTases_typeI"/>
    <property type="match status" value="1"/>
</dbReference>
<comment type="caution">
    <text evidence="2">The sequence shown here is derived from an EMBL/GenBank/DDBJ whole genome shotgun (WGS) entry which is preliminary data.</text>
</comment>
<sequence length="670" mass="74284">MSDRLFRDRRDAGRALAGLLDHYRGRPDLLVLALPRGGAPLGYEVARALGAPLDVFVVSKLGVPGQEDLVMGAVTGEGLIALNDDVIRGLAIPPEVVEHVADREGREIARWERHFRQGFTTHEVRDKVAILVDDGLASGACLRAAIKALRRLRPARIVVAVPAASEATYEELETEADEVVCATTPSPFFAVDQSYWEFTQVTVEDVRDLLCASARSLPARAGAQAPGDITAIRAEARPVENGTPGREALFDLVGDARFVLIGGSSHGTHEFYSARASMTRRLIAEKGFGAVAVQADWPEAYRVNRYVQGHGQDVTAEESLRDFKRFPSWMWRNAVVLDFVAWLRDHNDRRLGGQLQKAGFYGLDLFGIHRAMHEVIAYLDQADPAAAASARERYACFDHLGSGDGLPYATKAACGAGEACEDEVVGRLVDLRRHAMESARREGLLAEDELFYAELNAAATRTADEHYRSMFSGRISSWNLRDRHMADTLDALAAHLGRRRGKPAKIVVWAHNAHVGDARATEAACRGEINLGQLARERHGDDCRIIGLTTYTGTVTAADRWGGPPERKWLRPAMSDSVEELFHEVGKKEFFTSFRYSPRSADVLHSAWLERMVAAVYRPQSERRSHYFRARLRDQFDAVIHIDETRAVEPLERTVRWDVGEIAETYPSGV</sequence>
<evidence type="ECO:0000313" key="2">
    <source>
        <dbReference type="EMBL" id="GAA3827604.1"/>
    </source>
</evidence>
<evidence type="ECO:0000313" key="3">
    <source>
        <dbReference type="Proteomes" id="UP001500888"/>
    </source>
</evidence>
<dbReference type="InterPro" id="IPR000836">
    <property type="entry name" value="PRTase_dom"/>
</dbReference>
<dbReference type="Gene3D" id="3.30.1870.10">
    <property type="entry name" value="EreA-like, domain 2"/>
    <property type="match status" value="1"/>
</dbReference>
<dbReference type="InterPro" id="IPR029057">
    <property type="entry name" value="PRTase-like"/>
</dbReference>
<dbReference type="Gene3D" id="3.30.1310.20">
    <property type="entry name" value="PRTase-like"/>
    <property type="match status" value="1"/>
</dbReference>
<dbReference type="CDD" id="cd14728">
    <property type="entry name" value="Ere-like"/>
    <property type="match status" value="1"/>
</dbReference>
<proteinExistence type="predicted"/>
<dbReference type="Gene3D" id="3.40.50.2020">
    <property type="match status" value="1"/>
</dbReference>
<dbReference type="InterPro" id="IPR052036">
    <property type="entry name" value="Hydrolase/PRTase-associated"/>
</dbReference>
<dbReference type="SUPFAM" id="SSF53271">
    <property type="entry name" value="PRTase-like"/>
    <property type="match status" value="1"/>
</dbReference>
<protein>
    <submittedName>
        <fullName evidence="2">Erythromycin esterase family protein</fullName>
    </submittedName>
</protein>
<dbReference type="Proteomes" id="UP001500888">
    <property type="component" value="Unassembled WGS sequence"/>
</dbReference>
<dbReference type="Pfam" id="PF05139">
    <property type="entry name" value="Erythro_esteras"/>
    <property type="match status" value="1"/>
</dbReference>
<evidence type="ECO:0000259" key="1">
    <source>
        <dbReference type="Pfam" id="PF00156"/>
    </source>
</evidence>
<keyword evidence="3" id="KW-1185">Reference proteome</keyword>
<accession>A0ABP7IUX1</accession>
<reference evidence="3" key="1">
    <citation type="journal article" date="2019" name="Int. J. Syst. Evol. Microbiol.">
        <title>The Global Catalogue of Microorganisms (GCM) 10K type strain sequencing project: providing services to taxonomists for standard genome sequencing and annotation.</title>
        <authorList>
            <consortium name="The Broad Institute Genomics Platform"/>
            <consortium name="The Broad Institute Genome Sequencing Center for Infectious Disease"/>
            <person name="Wu L."/>
            <person name="Ma J."/>
        </authorList>
    </citation>
    <scope>NUCLEOTIDE SEQUENCE [LARGE SCALE GENOMIC DNA]</scope>
    <source>
        <strain evidence="3">JCM 16908</strain>
    </source>
</reference>
<dbReference type="PANTHER" id="PTHR31299">
    <property type="entry name" value="ESTERASE, PUTATIVE (AFU_ORTHOLOGUE AFUA_1G05850)-RELATED"/>
    <property type="match status" value="1"/>
</dbReference>
<organism evidence="2 3">
    <name type="scientific">Sphaerisporangium flaviroseum</name>
    <dbReference type="NCBI Taxonomy" id="509199"/>
    <lineage>
        <taxon>Bacteria</taxon>
        <taxon>Bacillati</taxon>
        <taxon>Actinomycetota</taxon>
        <taxon>Actinomycetes</taxon>
        <taxon>Streptosporangiales</taxon>
        <taxon>Streptosporangiaceae</taxon>
        <taxon>Sphaerisporangium</taxon>
    </lineage>
</organism>
<dbReference type="RefSeq" id="WP_344946387.1">
    <property type="nucleotide sequence ID" value="NZ_BAAAZR010000020.1"/>
</dbReference>
<dbReference type="PANTHER" id="PTHR31299:SF0">
    <property type="entry name" value="ESTERASE, PUTATIVE (AFU_ORTHOLOGUE AFUA_1G05850)-RELATED"/>
    <property type="match status" value="1"/>
</dbReference>
<dbReference type="Pfam" id="PF00156">
    <property type="entry name" value="Pribosyltran"/>
    <property type="match status" value="1"/>
</dbReference>
<feature type="domain" description="Phosphoribosyltransferase" evidence="1">
    <location>
        <begin position="11"/>
        <end position="191"/>
    </location>
</feature>
<dbReference type="InterPro" id="IPR007815">
    <property type="entry name" value="Emycin_Estase"/>
</dbReference>